<sequence length="325" mass="36976">MKRTFSSLSSEKKQTRRRPVRKSKENTSARAPTLDSLYQLRDESEEEEPFYSGLVLHHENFLWYRDEMNQLEAEVIELTEKRDIYKLLSEHREGEANSLRVELEATRKEHANLVEQVQQKIDRIYQLRAEMDAVKVKVEDWRGRMDHRASKKETARAQLTLAEAQLRATREKSEARSKNIEDLQSQLSSVVDDRETLAKELKAAKSVVEVTKDDADEMVAQYKDDADADAMVAQYKVDAEVAQGHLKDIVEYMKWQSRREALEEVHDQGFDLSAEIESAKGLEAEAKKLAYSEDKEDSEGSSESGSGEDSDGPSDQAGSSGDQAV</sequence>
<proteinExistence type="predicted"/>
<dbReference type="RefSeq" id="XP_016483631.1">
    <property type="nucleotide sequence ID" value="XM_016628145.1"/>
</dbReference>
<evidence type="ECO:0000256" key="2">
    <source>
        <dbReference type="SAM" id="MobiDB-lite"/>
    </source>
</evidence>
<protein>
    <submittedName>
        <fullName evidence="3">Spindle assembly abnormal protein 6 homolog</fullName>
    </submittedName>
</protein>
<feature type="region of interest" description="Disordered" evidence="2">
    <location>
        <begin position="285"/>
        <end position="325"/>
    </location>
</feature>
<feature type="region of interest" description="Disordered" evidence="2">
    <location>
        <begin position="1"/>
        <end position="35"/>
    </location>
</feature>
<accession>A0A1S4B460</accession>
<name>A0A1S4B460_TOBAC</name>
<feature type="coiled-coil region" evidence="1">
    <location>
        <begin position="68"/>
        <end position="123"/>
    </location>
</feature>
<organism evidence="3">
    <name type="scientific">Nicotiana tabacum</name>
    <name type="common">Common tobacco</name>
    <dbReference type="NCBI Taxonomy" id="4097"/>
    <lineage>
        <taxon>Eukaryota</taxon>
        <taxon>Viridiplantae</taxon>
        <taxon>Streptophyta</taxon>
        <taxon>Embryophyta</taxon>
        <taxon>Tracheophyta</taxon>
        <taxon>Spermatophyta</taxon>
        <taxon>Magnoliopsida</taxon>
        <taxon>eudicotyledons</taxon>
        <taxon>Gunneridae</taxon>
        <taxon>Pentapetalae</taxon>
        <taxon>asterids</taxon>
        <taxon>lamiids</taxon>
        <taxon>Solanales</taxon>
        <taxon>Solanaceae</taxon>
        <taxon>Nicotianoideae</taxon>
        <taxon>Nicotianeae</taxon>
        <taxon>Nicotiana</taxon>
    </lineage>
</organism>
<dbReference type="OrthoDB" id="10255522at2759"/>
<evidence type="ECO:0000313" key="3">
    <source>
        <dbReference type="RefSeq" id="XP_016483631.1"/>
    </source>
</evidence>
<feature type="compositionally biased region" description="Polar residues" evidence="2">
    <location>
        <begin position="316"/>
        <end position="325"/>
    </location>
</feature>
<feature type="coiled-coil region" evidence="1">
    <location>
        <begin position="152"/>
        <end position="200"/>
    </location>
</feature>
<gene>
    <name evidence="3" type="primary">LOC107804281</name>
</gene>
<feature type="compositionally biased region" description="Acidic residues" evidence="2">
    <location>
        <begin position="294"/>
        <end position="312"/>
    </location>
</feature>
<keyword evidence="1" id="KW-0175">Coiled coil</keyword>
<dbReference type="KEGG" id="nta:107804281"/>
<reference evidence="3" key="1">
    <citation type="submission" date="2025-08" db="UniProtKB">
        <authorList>
            <consortium name="RefSeq"/>
        </authorList>
    </citation>
    <scope>IDENTIFICATION</scope>
</reference>
<dbReference type="AlphaFoldDB" id="A0A1S4B460"/>
<dbReference type="PaxDb" id="4097-A0A1S4B460"/>
<evidence type="ECO:0000256" key="1">
    <source>
        <dbReference type="SAM" id="Coils"/>
    </source>
</evidence>